<dbReference type="EMBL" id="VIWP01000013">
    <property type="protein sequence ID" value="TWF46611.1"/>
    <property type="molecule type" value="Genomic_DNA"/>
</dbReference>
<accession>A0A561Q8C1</accession>
<evidence type="ECO:0000313" key="1">
    <source>
        <dbReference type="EMBL" id="TWF46611.1"/>
    </source>
</evidence>
<keyword evidence="2" id="KW-1185">Reference proteome</keyword>
<name>A0A561Q8C1_9HYPH</name>
<organism evidence="1 2">
    <name type="scientific">Neorhizobium alkalisoli</name>
    <dbReference type="NCBI Taxonomy" id="528178"/>
    <lineage>
        <taxon>Bacteria</taxon>
        <taxon>Pseudomonadati</taxon>
        <taxon>Pseudomonadota</taxon>
        <taxon>Alphaproteobacteria</taxon>
        <taxon>Hyphomicrobiales</taxon>
        <taxon>Rhizobiaceae</taxon>
        <taxon>Rhizobium/Agrobacterium group</taxon>
        <taxon>Neorhizobium</taxon>
    </lineage>
</organism>
<dbReference type="OrthoDB" id="7678210at2"/>
<dbReference type="RefSeq" id="WP_145642898.1">
    <property type="nucleotide sequence ID" value="NZ_VIWP01000013.1"/>
</dbReference>
<sequence length="189" mass="20412">MSSDLLLRRFATAVGITALTLLASCQVRPLYSEASGIGQRLNNVGFADPKNRVEQVVRNNLVFLTSGGAGETAHPEYEVKLSAKSTASSILDLTNDQNDDTVSVRNVPVAGRVQIDVTYSLTRVKDGQVLKSATRQVVSLIDVPGQSFAKLRAIRDAENRAAREAAEFVRGDVAIALSKEPQSQTAWQK</sequence>
<proteinExistence type="predicted"/>
<dbReference type="Gene3D" id="3.30.160.150">
    <property type="entry name" value="Lipoprotein like domain"/>
    <property type="match status" value="1"/>
</dbReference>
<comment type="caution">
    <text evidence="1">The sequence shown here is derived from an EMBL/GenBank/DDBJ whole genome shotgun (WGS) entry which is preliminary data.</text>
</comment>
<dbReference type="Proteomes" id="UP000320653">
    <property type="component" value="Unassembled WGS sequence"/>
</dbReference>
<keyword evidence="1" id="KW-0449">Lipoprotein</keyword>
<gene>
    <name evidence="1" type="ORF">FHW37_11357</name>
</gene>
<evidence type="ECO:0000313" key="2">
    <source>
        <dbReference type="Proteomes" id="UP000320653"/>
    </source>
</evidence>
<reference evidence="1 2" key="1">
    <citation type="submission" date="2019-06" db="EMBL/GenBank/DDBJ databases">
        <title>Sorghum-associated microbial communities from plants grown in Nebraska, USA.</title>
        <authorList>
            <person name="Schachtman D."/>
        </authorList>
    </citation>
    <scope>NUCLEOTIDE SEQUENCE [LARGE SCALE GENOMIC DNA]</scope>
    <source>
        <strain evidence="1 2">1225</strain>
    </source>
</reference>
<protein>
    <submittedName>
        <fullName evidence="1">LPS-assembly lipoprotein</fullName>
    </submittedName>
</protein>
<dbReference type="AlphaFoldDB" id="A0A561Q8C1"/>